<proteinExistence type="inferred from homology"/>
<evidence type="ECO:0000313" key="9">
    <source>
        <dbReference type="Proteomes" id="UP001176961"/>
    </source>
</evidence>
<feature type="transmembrane region" description="Helical" evidence="7">
    <location>
        <begin position="53"/>
        <end position="72"/>
    </location>
</feature>
<dbReference type="GO" id="GO:0015267">
    <property type="term" value="F:channel activity"/>
    <property type="evidence" value="ECO:0007669"/>
    <property type="project" value="TreeGrafter"/>
</dbReference>
<dbReference type="EMBL" id="CATQJL010000305">
    <property type="protein sequence ID" value="CAJ0601298.1"/>
    <property type="molecule type" value="Genomic_DNA"/>
</dbReference>
<keyword evidence="9" id="KW-1185">Reference proteome</keyword>
<comment type="subcellular location">
    <subcellularLocation>
        <location evidence="1">Membrane</location>
        <topology evidence="1">Multi-pass membrane protein</topology>
    </subcellularLocation>
</comment>
<dbReference type="Proteomes" id="UP001176961">
    <property type="component" value="Unassembled WGS sequence"/>
</dbReference>
<reference evidence="8" key="1">
    <citation type="submission" date="2023-07" db="EMBL/GenBank/DDBJ databases">
        <authorList>
            <consortium name="CYATHOMIX"/>
        </authorList>
    </citation>
    <scope>NUCLEOTIDE SEQUENCE</scope>
    <source>
        <strain evidence="8">N/A</strain>
    </source>
</reference>
<keyword evidence="4 7" id="KW-1133">Transmembrane helix</keyword>
<accession>A0AA36H097</accession>
<dbReference type="PANTHER" id="PTHR11266">
    <property type="entry name" value="PEROXISOMAL MEMBRANE PROTEIN 2, PXMP2 MPV17"/>
    <property type="match status" value="1"/>
</dbReference>
<evidence type="ECO:0000256" key="7">
    <source>
        <dbReference type="RuleBase" id="RU363053"/>
    </source>
</evidence>
<evidence type="ECO:0000256" key="1">
    <source>
        <dbReference type="ARBA" id="ARBA00004141"/>
    </source>
</evidence>
<dbReference type="InterPro" id="IPR007248">
    <property type="entry name" value="Mpv17_PMP22"/>
</dbReference>
<dbReference type="PANTHER" id="PTHR11266:SF17">
    <property type="entry name" value="PROTEIN MPV17"/>
    <property type="match status" value="1"/>
</dbReference>
<evidence type="ECO:0000256" key="2">
    <source>
        <dbReference type="ARBA" id="ARBA00006824"/>
    </source>
</evidence>
<dbReference type="GO" id="GO:0016020">
    <property type="term" value="C:membrane"/>
    <property type="evidence" value="ECO:0007669"/>
    <property type="project" value="UniProtKB-SubCell"/>
</dbReference>
<dbReference type="GO" id="GO:1901858">
    <property type="term" value="P:regulation of mitochondrial DNA metabolic process"/>
    <property type="evidence" value="ECO:0007669"/>
    <property type="project" value="TreeGrafter"/>
</dbReference>
<dbReference type="AlphaFoldDB" id="A0AA36H097"/>
<evidence type="ECO:0000256" key="3">
    <source>
        <dbReference type="ARBA" id="ARBA00022692"/>
    </source>
</evidence>
<comment type="caution">
    <text evidence="8">The sequence shown here is derived from an EMBL/GenBank/DDBJ whole genome shotgun (WGS) entry which is preliminary data.</text>
</comment>
<dbReference type="GO" id="GO:0005739">
    <property type="term" value="C:mitochondrion"/>
    <property type="evidence" value="ECO:0007669"/>
    <property type="project" value="TreeGrafter"/>
</dbReference>
<keyword evidence="3 7" id="KW-0812">Transmembrane</keyword>
<evidence type="ECO:0000313" key="8">
    <source>
        <dbReference type="EMBL" id="CAJ0601298.1"/>
    </source>
</evidence>
<keyword evidence="5 7" id="KW-0472">Membrane</keyword>
<sequence>MLIRLFQRALQTRPILTQIVASGAICGGGDAFTQLVIDKKHIKDFDYIRSGRFFVLASAFIAPCLIKWFKVLERVRGNSRIVPLIRVACDQLLFAPGFNAMILFNLRVLEGFTFDTSWKMMKEDWWTIYSNKL</sequence>
<evidence type="ECO:0000256" key="4">
    <source>
        <dbReference type="ARBA" id="ARBA00022989"/>
    </source>
</evidence>
<gene>
    <name evidence="8" type="ORF">CYNAS_LOCUS13281</name>
</gene>
<feature type="transmembrane region" description="Helical" evidence="7">
    <location>
        <begin position="92"/>
        <end position="112"/>
    </location>
</feature>
<evidence type="ECO:0000256" key="5">
    <source>
        <dbReference type="ARBA" id="ARBA00023136"/>
    </source>
</evidence>
<organism evidence="8 9">
    <name type="scientific">Cylicocyclus nassatus</name>
    <name type="common">Nematode worm</name>
    <dbReference type="NCBI Taxonomy" id="53992"/>
    <lineage>
        <taxon>Eukaryota</taxon>
        <taxon>Metazoa</taxon>
        <taxon>Ecdysozoa</taxon>
        <taxon>Nematoda</taxon>
        <taxon>Chromadorea</taxon>
        <taxon>Rhabditida</taxon>
        <taxon>Rhabditina</taxon>
        <taxon>Rhabditomorpha</taxon>
        <taxon>Strongyloidea</taxon>
        <taxon>Strongylidae</taxon>
        <taxon>Cylicocyclus</taxon>
    </lineage>
</organism>
<evidence type="ECO:0000256" key="6">
    <source>
        <dbReference type="ARBA" id="ARBA00049743"/>
    </source>
</evidence>
<comment type="similarity">
    <text evidence="2 7">Belongs to the peroxisomal membrane protein PXMP2/4 family.</text>
</comment>
<protein>
    <recommendedName>
        <fullName evidence="6">Mitochondrial inner membrane protein Mpv17</fullName>
    </recommendedName>
</protein>
<name>A0AA36H097_CYLNA</name>